<dbReference type="InterPro" id="IPR050490">
    <property type="entry name" value="Bact_solute-bd_prot1"/>
</dbReference>
<comment type="similarity">
    <text evidence="1">Belongs to the bacterial solute-binding protein 1 family.</text>
</comment>
<organism evidence="6 7">
    <name type="scientific">Robinsoniella peoriensis</name>
    <dbReference type="NCBI Taxonomy" id="180332"/>
    <lineage>
        <taxon>Bacteria</taxon>
        <taxon>Bacillati</taxon>
        <taxon>Bacillota</taxon>
        <taxon>Clostridia</taxon>
        <taxon>Lachnospirales</taxon>
        <taxon>Lachnospiraceae</taxon>
        <taxon>Robinsoniella</taxon>
    </lineage>
</organism>
<protein>
    <submittedName>
        <fullName evidence="6">Multiple sugar-binding protein</fullName>
    </submittedName>
</protein>
<evidence type="ECO:0000256" key="2">
    <source>
        <dbReference type="ARBA" id="ARBA00022448"/>
    </source>
</evidence>
<dbReference type="SUPFAM" id="SSF53850">
    <property type="entry name" value="Periplasmic binding protein-like II"/>
    <property type="match status" value="1"/>
</dbReference>
<evidence type="ECO:0000313" key="7">
    <source>
        <dbReference type="Proteomes" id="UP000306509"/>
    </source>
</evidence>
<feature type="compositionally biased region" description="Basic and acidic residues" evidence="4">
    <location>
        <begin position="33"/>
        <end position="66"/>
    </location>
</feature>
<keyword evidence="3 5" id="KW-0732">Signal</keyword>
<feature type="region of interest" description="Disordered" evidence="4">
    <location>
        <begin position="24"/>
        <end position="66"/>
    </location>
</feature>
<comment type="caution">
    <text evidence="6">The sequence shown here is derived from an EMBL/GenBank/DDBJ whole genome shotgun (WGS) entry which is preliminary data.</text>
</comment>
<dbReference type="Pfam" id="PF01547">
    <property type="entry name" value="SBP_bac_1"/>
    <property type="match status" value="1"/>
</dbReference>
<name>A0A4U8Q642_9FIRM</name>
<dbReference type="RefSeq" id="WP_027295821.1">
    <property type="nucleotide sequence ID" value="NZ_QGQD01000056.1"/>
</dbReference>
<proteinExistence type="inferred from homology"/>
<accession>A0A4U8Q642</accession>
<evidence type="ECO:0000313" key="6">
    <source>
        <dbReference type="EMBL" id="TLD00332.1"/>
    </source>
</evidence>
<evidence type="ECO:0000256" key="5">
    <source>
        <dbReference type="SAM" id="SignalP"/>
    </source>
</evidence>
<dbReference type="AlphaFoldDB" id="A0A4U8Q642"/>
<dbReference type="PANTHER" id="PTHR43649:SF34">
    <property type="entry name" value="ABC TRANSPORTER PERIPLASMIC-BINDING PROTEIN YCJN-RELATED"/>
    <property type="match status" value="1"/>
</dbReference>
<reference evidence="6 7" key="1">
    <citation type="journal article" date="2019" name="Anaerobe">
        <title>Detection of Robinsoniella peoriensis in multiple bone samples of a trauma patient.</title>
        <authorList>
            <person name="Schrottner P."/>
            <person name="Hartwich K."/>
            <person name="Bunk B."/>
            <person name="Schober I."/>
            <person name="Helbig S."/>
            <person name="Rudolph W.W."/>
            <person name="Gunzer F."/>
        </authorList>
    </citation>
    <scope>NUCLEOTIDE SEQUENCE [LARGE SCALE GENOMIC DNA]</scope>
    <source>
        <strain evidence="6 7">DSM 106044</strain>
    </source>
</reference>
<dbReference type="STRING" id="180332.GCA_000797495_05823"/>
<gene>
    <name evidence="6" type="primary">msmE_21</name>
    <name evidence="6" type="ORF">DSM106044_02818</name>
</gene>
<feature type="chain" id="PRO_5039531182" evidence="5">
    <location>
        <begin position="22"/>
        <end position="459"/>
    </location>
</feature>
<dbReference type="EMBL" id="QGQD01000056">
    <property type="protein sequence ID" value="TLD00332.1"/>
    <property type="molecule type" value="Genomic_DNA"/>
</dbReference>
<dbReference type="InterPro" id="IPR006059">
    <property type="entry name" value="SBP"/>
</dbReference>
<evidence type="ECO:0000256" key="1">
    <source>
        <dbReference type="ARBA" id="ARBA00008520"/>
    </source>
</evidence>
<dbReference type="Gene3D" id="3.40.190.10">
    <property type="entry name" value="Periplasmic binding protein-like II"/>
    <property type="match status" value="2"/>
</dbReference>
<keyword evidence="2" id="KW-0813">Transport</keyword>
<dbReference type="PROSITE" id="PS51257">
    <property type="entry name" value="PROKAR_LIPOPROTEIN"/>
    <property type="match status" value="1"/>
</dbReference>
<evidence type="ECO:0000256" key="3">
    <source>
        <dbReference type="ARBA" id="ARBA00022729"/>
    </source>
</evidence>
<evidence type="ECO:0000256" key="4">
    <source>
        <dbReference type="SAM" id="MobiDB-lite"/>
    </source>
</evidence>
<feature type="signal peptide" evidence="5">
    <location>
        <begin position="1"/>
        <end position="21"/>
    </location>
</feature>
<keyword evidence="7" id="KW-1185">Reference proteome</keyword>
<sequence length="459" mass="50310" precursor="true">MKRKKLTALLLASAMAVVTFTGCGGSNSTQQADDQKTASEGSETEKNDSQVETSKESGKEQSGDKQFEGVTLTLLNRSSATPKGVLDQACAVAEEKFGFKIDIEPCEEDNVVKTRLATGDCPDLLIYNTGSLLSSLNPAEYFIDLTNTDMAKTFDDAFSQAASVDGVLYGIPQCDSMGAGVYYNKELYKQYNLEVPKTWDEFQSNLKTLKEAGVTGVGTALKDVVYAQLPFLADNYQILHDEPDFAKEFTAGNIKFADSKAGLRTWERYEELVPYFNEDCASVTIEEIAERIFSNECGHLINFSNQIPTWSETYGDDINKLGFFALPGDTQEQTGLTIWPSNGIYGNKNSENVEAIQAFLDWYASDEGMDTLTSFYTPAGGFHTGYEPKGESLDLIKEVQAYYTEGNTAPALEYLTPIKGANCPQICSEIGSGQTTAKEAAEAYDEDCKKAAMQLGMWN</sequence>
<dbReference type="Proteomes" id="UP000306509">
    <property type="component" value="Unassembled WGS sequence"/>
</dbReference>
<dbReference type="PANTHER" id="PTHR43649">
    <property type="entry name" value="ARABINOSE-BINDING PROTEIN-RELATED"/>
    <property type="match status" value="1"/>
</dbReference>